<proteinExistence type="inferred from homology"/>
<dbReference type="GO" id="GO:0003700">
    <property type="term" value="F:DNA-binding transcription factor activity"/>
    <property type="evidence" value="ECO:0007669"/>
    <property type="project" value="InterPro"/>
</dbReference>
<dbReference type="AlphaFoldDB" id="A0AA41QE22"/>
<evidence type="ECO:0000256" key="2">
    <source>
        <dbReference type="ARBA" id="ARBA00023015"/>
    </source>
</evidence>
<feature type="domain" description="HTH lysR-type" evidence="5">
    <location>
        <begin position="12"/>
        <end position="69"/>
    </location>
</feature>
<evidence type="ECO:0000256" key="1">
    <source>
        <dbReference type="ARBA" id="ARBA00009437"/>
    </source>
</evidence>
<evidence type="ECO:0000256" key="4">
    <source>
        <dbReference type="ARBA" id="ARBA00023163"/>
    </source>
</evidence>
<dbReference type="SUPFAM" id="SSF46785">
    <property type="entry name" value="Winged helix' DNA-binding domain"/>
    <property type="match status" value="1"/>
</dbReference>
<dbReference type="PROSITE" id="PS50931">
    <property type="entry name" value="HTH_LYSR"/>
    <property type="match status" value="1"/>
</dbReference>
<keyword evidence="7" id="KW-1185">Reference proteome</keyword>
<evidence type="ECO:0000313" key="7">
    <source>
        <dbReference type="Proteomes" id="UP001165405"/>
    </source>
</evidence>
<keyword evidence="4" id="KW-0804">Transcription</keyword>
<accession>A0AA41QE22</accession>
<dbReference type="PANTHER" id="PTHR30126:SF39">
    <property type="entry name" value="HTH-TYPE TRANSCRIPTIONAL REGULATOR CYSL"/>
    <property type="match status" value="1"/>
</dbReference>
<dbReference type="Pfam" id="PF00126">
    <property type="entry name" value="HTH_1"/>
    <property type="match status" value="1"/>
</dbReference>
<dbReference type="GO" id="GO:0000976">
    <property type="term" value="F:transcription cis-regulatory region binding"/>
    <property type="evidence" value="ECO:0007669"/>
    <property type="project" value="TreeGrafter"/>
</dbReference>
<dbReference type="RefSeq" id="WP_236089560.1">
    <property type="nucleotide sequence ID" value="NZ_JAKGSG010000034.1"/>
</dbReference>
<evidence type="ECO:0000256" key="3">
    <source>
        <dbReference type="ARBA" id="ARBA00023125"/>
    </source>
</evidence>
<reference evidence="6" key="1">
    <citation type="submission" date="2022-01" db="EMBL/GenBank/DDBJ databases">
        <title>Antribacter sp. nov., isolated from Guizhou of China.</title>
        <authorList>
            <person name="Chengliang C."/>
            <person name="Ya Z."/>
        </authorList>
    </citation>
    <scope>NUCLEOTIDE SEQUENCE</scope>
    <source>
        <strain evidence="6">KLBMP 9083</strain>
    </source>
</reference>
<gene>
    <name evidence="6" type="ORF">L1785_12315</name>
</gene>
<dbReference type="Proteomes" id="UP001165405">
    <property type="component" value="Unassembled WGS sequence"/>
</dbReference>
<sequence>MADDGRARGDRIPLSLLELLVATDSHGSISGAARALGVSQPTASAGLRRLERRLGLDLLRRTTRGARLTETGRVTAAWAREVVEASDRFEESVAVVGAAPQGRLRVAASLTVAEYLAPRWLATLANSPGAPGPAVELLVRNSREVMDLVLADAADLGFVESATVRRGLRSRTVAPDELVVVVAPGHRWARRRSVDVADLLAGGLVVRETGSGTREILEQALAAAGAQLPADLPALGSTAALKTAVEHGGAVAVLSALTVADEIARGTLVRVPVAGLDLTRRLRLVWKDGPGLSSVAGRLAAIAGARPPSRPPAQARTAR</sequence>
<dbReference type="Gene3D" id="3.40.190.10">
    <property type="entry name" value="Periplasmic binding protein-like II"/>
    <property type="match status" value="2"/>
</dbReference>
<evidence type="ECO:0000259" key="5">
    <source>
        <dbReference type="PROSITE" id="PS50931"/>
    </source>
</evidence>
<dbReference type="InterPro" id="IPR036388">
    <property type="entry name" value="WH-like_DNA-bd_sf"/>
</dbReference>
<dbReference type="InterPro" id="IPR000847">
    <property type="entry name" value="LysR_HTH_N"/>
</dbReference>
<keyword evidence="2" id="KW-0805">Transcription regulation</keyword>
<comment type="caution">
    <text evidence="6">The sequence shown here is derived from an EMBL/GenBank/DDBJ whole genome shotgun (WGS) entry which is preliminary data.</text>
</comment>
<organism evidence="6 7">
    <name type="scientific">Antribacter soli</name>
    <dbReference type="NCBI Taxonomy" id="2910976"/>
    <lineage>
        <taxon>Bacteria</taxon>
        <taxon>Bacillati</taxon>
        <taxon>Actinomycetota</taxon>
        <taxon>Actinomycetes</taxon>
        <taxon>Micrococcales</taxon>
        <taxon>Promicromonosporaceae</taxon>
        <taxon>Antribacter</taxon>
    </lineage>
</organism>
<dbReference type="InterPro" id="IPR036390">
    <property type="entry name" value="WH_DNA-bd_sf"/>
</dbReference>
<dbReference type="EMBL" id="JAKGSG010000034">
    <property type="protein sequence ID" value="MCF4121765.1"/>
    <property type="molecule type" value="Genomic_DNA"/>
</dbReference>
<evidence type="ECO:0000313" key="6">
    <source>
        <dbReference type="EMBL" id="MCF4121765.1"/>
    </source>
</evidence>
<keyword evidence="3" id="KW-0238">DNA-binding</keyword>
<dbReference type="Gene3D" id="1.10.10.10">
    <property type="entry name" value="Winged helix-like DNA-binding domain superfamily/Winged helix DNA-binding domain"/>
    <property type="match status" value="1"/>
</dbReference>
<dbReference type="PANTHER" id="PTHR30126">
    <property type="entry name" value="HTH-TYPE TRANSCRIPTIONAL REGULATOR"/>
    <property type="match status" value="1"/>
</dbReference>
<protein>
    <submittedName>
        <fullName evidence="6">LysR family transcriptional regulator</fullName>
    </submittedName>
</protein>
<name>A0AA41QE22_9MICO</name>
<dbReference type="InterPro" id="IPR005119">
    <property type="entry name" value="LysR_subst-bd"/>
</dbReference>
<dbReference type="PRINTS" id="PR00039">
    <property type="entry name" value="HTHLYSR"/>
</dbReference>
<comment type="similarity">
    <text evidence="1">Belongs to the LysR transcriptional regulatory family.</text>
</comment>
<dbReference type="SUPFAM" id="SSF53850">
    <property type="entry name" value="Periplasmic binding protein-like II"/>
    <property type="match status" value="1"/>
</dbReference>
<dbReference type="Pfam" id="PF03466">
    <property type="entry name" value="LysR_substrate"/>
    <property type="match status" value="1"/>
</dbReference>